<dbReference type="EMBL" id="JAEHFL010000009">
    <property type="protein sequence ID" value="MBK3428262.1"/>
    <property type="molecule type" value="Genomic_DNA"/>
</dbReference>
<dbReference type="GO" id="GO:0003700">
    <property type="term" value="F:DNA-binding transcription factor activity"/>
    <property type="evidence" value="ECO:0007669"/>
    <property type="project" value="TreeGrafter"/>
</dbReference>
<keyword evidence="5" id="KW-1185">Reference proteome</keyword>
<dbReference type="Gene3D" id="1.10.357.10">
    <property type="entry name" value="Tetracycline Repressor, domain 2"/>
    <property type="match status" value="1"/>
</dbReference>
<evidence type="ECO:0000256" key="1">
    <source>
        <dbReference type="ARBA" id="ARBA00023125"/>
    </source>
</evidence>
<dbReference type="PANTHER" id="PTHR30055:SF226">
    <property type="entry name" value="HTH-TYPE TRANSCRIPTIONAL REGULATOR PKSA"/>
    <property type="match status" value="1"/>
</dbReference>
<evidence type="ECO:0000313" key="4">
    <source>
        <dbReference type="EMBL" id="MBK3428262.1"/>
    </source>
</evidence>
<dbReference type="PROSITE" id="PS50977">
    <property type="entry name" value="HTH_TETR_2"/>
    <property type="match status" value="1"/>
</dbReference>
<evidence type="ECO:0000259" key="3">
    <source>
        <dbReference type="PROSITE" id="PS50977"/>
    </source>
</evidence>
<dbReference type="InterPro" id="IPR041678">
    <property type="entry name" value="TetR_C_16"/>
</dbReference>
<reference evidence="4 5" key="1">
    <citation type="submission" date="2020-12" db="EMBL/GenBank/DDBJ databases">
        <title>Draft genome sequence of the commensal strain Corynebacterium tuberculostearicum MFP09/CIP 102622 isolated from human skin.</title>
        <authorList>
            <person name="Boukerb A.M."/>
            <person name="Janvier X."/>
            <person name="Feuilloley M.G.J."/>
            <person name="Groboillot A."/>
        </authorList>
    </citation>
    <scope>NUCLEOTIDE SEQUENCE [LARGE SCALE GENOMIC DNA]</scope>
    <source>
        <strain evidence="4 5">CIP 102622</strain>
    </source>
</reference>
<evidence type="ECO:0000313" key="5">
    <source>
        <dbReference type="Proteomes" id="UP000603369"/>
    </source>
</evidence>
<dbReference type="Proteomes" id="UP000603369">
    <property type="component" value="Unassembled WGS sequence"/>
</dbReference>
<dbReference type="SUPFAM" id="SSF46689">
    <property type="entry name" value="Homeodomain-like"/>
    <property type="match status" value="1"/>
</dbReference>
<accession>A0A8I1HYH7</accession>
<evidence type="ECO:0000256" key="2">
    <source>
        <dbReference type="PROSITE-ProRule" id="PRU00335"/>
    </source>
</evidence>
<dbReference type="Pfam" id="PF17920">
    <property type="entry name" value="TetR_C_16"/>
    <property type="match status" value="1"/>
</dbReference>
<feature type="DNA-binding region" description="H-T-H motif" evidence="2">
    <location>
        <begin position="36"/>
        <end position="55"/>
    </location>
</feature>
<dbReference type="Gene3D" id="1.10.10.60">
    <property type="entry name" value="Homeodomain-like"/>
    <property type="match status" value="1"/>
</dbReference>
<dbReference type="Pfam" id="PF00440">
    <property type="entry name" value="TetR_N"/>
    <property type="match status" value="1"/>
</dbReference>
<dbReference type="RefSeq" id="WP_200435884.1">
    <property type="nucleotide sequence ID" value="NZ_JAEHFL010000009.1"/>
</dbReference>
<keyword evidence="1 2" id="KW-0238">DNA-binding</keyword>
<name>A0A8I1HYH7_9CORY</name>
<comment type="caution">
    <text evidence="4">The sequence shown here is derived from an EMBL/GenBank/DDBJ whole genome shotgun (WGS) entry which is preliminary data.</text>
</comment>
<dbReference type="InterPro" id="IPR036271">
    <property type="entry name" value="Tet_transcr_reg_TetR-rel_C_sf"/>
</dbReference>
<protein>
    <submittedName>
        <fullName evidence="4">TetR family transcriptional regulator</fullName>
    </submittedName>
</protein>
<organism evidence="4 5">
    <name type="scientific">Corynebacterium tuberculostearicum</name>
    <dbReference type="NCBI Taxonomy" id="38304"/>
    <lineage>
        <taxon>Bacteria</taxon>
        <taxon>Bacillati</taxon>
        <taxon>Actinomycetota</taxon>
        <taxon>Actinomycetes</taxon>
        <taxon>Mycobacteriales</taxon>
        <taxon>Corynebacteriaceae</taxon>
        <taxon>Corynebacterium</taxon>
    </lineage>
</organism>
<dbReference type="InterPro" id="IPR009057">
    <property type="entry name" value="Homeodomain-like_sf"/>
</dbReference>
<dbReference type="AlphaFoldDB" id="A0A8I1HYH7"/>
<feature type="domain" description="HTH tetR-type" evidence="3">
    <location>
        <begin position="13"/>
        <end position="73"/>
    </location>
</feature>
<gene>
    <name evidence="4" type="ORF">JDP02_07005</name>
</gene>
<dbReference type="PANTHER" id="PTHR30055">
    <property type="entry name" value="HTH-TYPE TRANSCRIPTIONAL REGULATOR RUTR"/>
    <property type="match status" value="1"/>
</dbReference>
<dbReference type="GO" id="GO:0000976">
    <property type="term" value="F:transcription cis-regulatory region binding"/>
    <property type="evidence" value="ECO:0007669"/>
    <property type="project" value="TreeGrafter"/>
</dbReference>
<dbReference type="InterPro" id="IPR050109">
    <property type="entry name" value="HTH-type_TetR-like_transc_reg"/>
</dbReference>
<dbReference type="InterPro" id="IPR001647">
    <property type="entry name" value="HTH_TetR"/>
</dbReference>
<sequence>MENKHAGRRPGNEETREKILAAACTRFGDVGFEATTIRSVAAEAEVDPALVMHYFKNKQGLFDAVVSSLQELPGRLEDVADLKGYIAQYLQLWEAEDMGSRLKAVLRAGVGSSHASGVLRQYMDEQFLELVSQSKLSATVFDTPEKRERIPFIGAMLVGVAITRNVILVPYVREKTIDELAEIYAAACEAMLAARP</sequence>
<dbReference type="SUPFAM" id="SSF48498">
    <property type="entry name" value="Tetracyclin repressor-like, C-terminal domain"/>
    <property type="match status" value="1"/>
</dbReference>
<proteinExistence type="predicted"/>